<keyword evidence="1" id="KW-0812">Transmembrane</keyword>
<evidence type="ECO:0000313" key="2">
    <source>
        <dbReference type="EMBL" id="MDR8524289.1"/>
    </source>
</evidence>
<comment type="caution">
    <text evidence="2">The sequence shown here is derived from an EMBL/GenBank/DDBJ whole genome shotgun (WGS) entry which is preliminary data.</text>
</comment>
<organism evidence="2 4">
    <name type="scientific">Shewanella fidelis</name>
    <dbReference type="NCBI Taxonomy" id="173509"/>
    <lineage>
        <taxon>Bacteria</taxon>
        <taxon>Pseudomonadati</taxon>
        <taxon>Pseudomonadota</taxon>
        <taxon>Gammaproteobacteria</taxon>
        <taxon>Alteromonadales</taxon>
        <taxon>Shewanellaceae</taxon>
        <taxon>Shewanella</taxon>
    </lineage>
</organism>
<reference evidence="3 5" key="1">
    <citation type="journal article" date="2022" name="bioRxiv">
        <title>Prophages regulate Shewanella fidelis 3313 motility and biofilm formation: implications for gut colonization dynamics in Ciona robusta.</title>
        <authorList>
            <person name="Natarajan O."/>
            <person name="Gibboney S.L."/>
            <person name="Young M.N."/>
            <person name="Lim S.J."/>
            <person name="Pluta N."/>
            <person name="Atkinson C.G."/>
            <person name="Leigh B.A."/>
            <person name="Liberti A."/>
            <person name="Kees E.D."/>
            <person name="Breitbart M."/>
            <person name="Gralnick J.A."/>
            <person name="Dishaw L.J."/>
        </authorList>
    </citation>
    <scope>NUCLEOTIDE SEQUENCE [LARGE SCALE GENOMIC DNA]</scope>
    <source>
        <strain evidence="3 5">JG4066</strain>
    </source>
</reference>
<dbReference type="EMBL" id="JAPMLE010000001">
    <property type="protein sequence ID" value="MDR8524289.1"/>
    <property type="molecule type" value="Genomic_DNA"/>
</dbReference>
<dbReference type="PROSITE" id="PS51257">
    <property type="entry name" value="PROKAR_LIPOPROTEIN"/>
    <property type="match status" value="1"/>
</dbReference>
<gene>
    <name evidence="2" type="ORF">OS133_11575</name>
    <name evidence="3" type="ORF">OS134_17190</name>
</gene>
<evidence type="ECO:0000256" key="1">
    <source>
        <dbReference type="SAM" id="Phobius"/>
    </source>
</evidence>
<dbReference type="AlphaFoldDB" id="A0AAW8NQU0"/>
<reference evidence="2" key="2">
    <citation type="submission" date="2022-11" db="EMBL/GenBank/DDBJ databases">
        <title>Prophages regulate Shewanella fidelis motility and biofilm formation: implications for gut colonization dynamics in Ciona robusta.</title>
        <authorList>
            <person name="Natarajan O."/>
            <person name="Gibboney S.L."/>
            <person name="Young M.N."/>
            <person name="Lim S.J."/>
            <person name="Pluta N."/>
            <person name="Atkinson C.G.F."/>
            <person name="Leigh B.A."/>
            <person name="Liberti A."/>
            <person name="Kees E."/>
            <person name="Breitbart M."/>
            <person name="Gralnick J."/>
            <person name="Dishaw L.J."/>
        </authorList>
    </citation>
    <scope>NUCLEOTIDE SEQUENCE</scope>
    <source>
        <strain evidence="2">3313</strain>
    </source>
</reference>
<name>A0AAW8NQU0_9GAMM</name>
<dbReference type="Proteomes" id="UP001259340">
    <property type="component" value="Unassembled WGS sequence"/>
</dbReference>
<protein>
    <submittedName>
        <fullName evidence="2">Uncharacterized protein</fullName>
    </submittedName>
</protein>
<feature type="transmembrane region" description="Helical" evidence="1">
    <location>
        <begin position="48"/>
        <end position="69"/>
    </location>
</feature>
<keyword evidence="5" id="KW-1185">Reference proteome</keyword>
<dbReference type="RefSeq" id="WP_310654948.1">
    <property type="nucleotide sequence ID" value="NZ_JAPMLA010000011.1"/>
</dbReference>
<accession>A0AAW8NQU0</accession>
<dbReference type="EMBL" id="JAPMLD010000009">
    <property type="protein sequence ID" value="MDW4825807.1"/>
    <property type="molecule type" value="Genomic_DNA"/>
</dbReference>
<keyword evidence="1" id="KW-0472">Membrane</keyword>
<dbReference type="Proteomes" id="UP001271263">
    <property type="component" value="Unassembled WGS sequence"/>
</dbReference>
<feature type="transmembrane region" description="Helical" evidence="1">
    <location>
        <begin position="7"/>
        <end position="28"/>
    </location>
</feature>
<evidence type="ECO:0000313" key="4">
    <source>
        <dbReference type="Proteomes" id="UP001259340"/>
    </source>
</evidence>
<keyword evidence="1" id="KW-1133">Transmembrane helix</keyword>
<evidence type="ECO:0000313" key="3">
    <source>
        <dbReference type="EMBL" id="MDW4825807.1"/>
    </source>
</evidence>
<evidence type="ECO:0000313" key="5">
    <source>
        <dbReference type="Proteomes" id="UP001271263"/>
    </source>
</evidence>
<proteinExistence type="predicted"/>
<sequence length="87" mass="9846">MKLFKQFWFWFGLLLCPLLMIACIFNLGRFIGYTLVSEQSFLQAVHSSSIGIELVITLSLGVCATFEFLRSLRQAKVKFAKLGAISH</sequence>